<dbReference type="EMBL" id="KZ987743">
    <property type="protein sequence ID" value="RKP15286.1"/>
    <property type="molecule type" value="Genomic_DNA"/>
</dbReference>
<evidence type="ECO:0000313" key="2">
    <source>
        <dbReference type="Proteomes" id="UP000267251"/>
    </source>
</evidence>
<evidence type="ECO:0000313" key="1">
    <source>
        <dbReference type="EMBL" id="RKP15286.1"/>
    </source>
</evidence>
<reference evidence="2" key="1">
    <citation type="journal article" date="2018" name="Nat. Microbiol.">
        <title>Leveraging single-cell genomics to expand the fungal tree of life.</title>
        <authorList>
            <person name="Ahrendt S.R."/>
            <person name="Quandt C.A."/>
            <person name="Ciobanu D."/>
            <person name="Clum A."/>
            <person name="Salamov A."/>
            <person name="Andreopoulos B."/>
            <person name="Cheng J.F."/>
            <person name="Woyke T."/>
            <person name="Pelin A."/>
            <person name="Henrissat B."/>
            <person name="Reynolds N.K."/>
            <person name="Benny G.L."/>
            <person name="Smith M.E."/>
            <person name="James T.Y."/>
            <person name="Grigoriev I.V."/>
        </authorList>
    </citation>
    <scope>NUCLEOTIDE SEQUENCE [LARGE SCALE GENOMIC DNA]</scope>
</reference>
<name>A0A4P9Y804_9FUNG</name>
<dbReference type="Proteomes" id="UP000267251">
    <property type="component" value="Unassembled WGS sequence"/>
</dbReference>
<organism evidence="1 2">
    <name type="scientific">Piptocephalis cylindrospora</name>
    <dbReference type="NCBI Taxonomy" id="1907219"/>
    <lineage>
        <taxon>Eukaryota</taxon>
        <taxon>Fungi</taxon>
        <taxon>Fungi incertae sedis</taxon>
        <taxon>Zoopagomycota</taxon>
        <taxon>Zoopagomycotina</taxon>
        <taxon>Zoopagomycetes</taxon>
        <taxon>Zoopagales</taxon>
        <taxon>Piptocephalidaceae</taxon>
        <taxon>Piptocephalis</taxon>
    </lineage>
</organism>
<proteinExistence type="predicted"/>
<protein>
    <submittedName>
        <fullName evidence="1">Uncharacterized protein</fullName>
    </submittedName>
</protein>
<dbReference type="OrthoDB" id="10469504at2759"/>
<keyword evidence="2" id="KW-1185">Reference proteome</keyword>
<gene>
    <name evidence="1" type="ORF">BJ684DRAFT_18380</name>
</gene>
<accession>A0A4P9Y804</accession>
<dbReference type="AlphaFoldDB" id="A0A4P9Y804"/>
<sequence length="736" mass="83519">MDPDLAIPCIKSLRHHLAWRISMHIPLTHGSDAQVALAWRRALFSRSLIALLYLPDPQGFPLLELHQWIDRLLAPVLSSLPLSTRSYPSSSPSFLRYIRTLLPSPPTSPTLITLPTDRIHQVNGTLFGVLANYMMKYSTVDEAKRLLSHATHHHSSYIPPAMVRRQFGILEHSDTYPFGPSLKATPPWDLPSLHQAPSLSVRMRRPEILLDAETYARAHGLAGKGRLLEGWIIGWARLNESNRAIERWDEWYQGRGKAHTVEKDRLLAEVCLGWEEDWRGALLEVRRRSPGPDQGEWWAWPQTRLALVTMYLRSLRREEEWLSGIPPRASPSVSRDLLSAFLPPTIPLPLSKEKFTLSALWDLARPPVSPGYSIPMAMQAKYLRALVEWAGTVGLEWSWRHVGPWWIRQARSVQQRRWWWVQWARYAQNLQENEEAGGSLTKSTILANLRAEVSKVASIYNEEDGGEIMRALGMEKKEEEEEEKEGKLKEEGLGRRVFNALRLLAKVTSWGQPSFLRGDVEEGEGEVLGERVKPDEILDLYAHVLHLTARQARNRRGLILGVVQKTYGQLRGNPSLNQLPWSQNILLASGLARLHAKLGDARAVRALLDGHDRADRISESLLLLAHARAGDVTWLEGRMKRSEPRDGHLSLQQDPWAWSALLLAYRESPRPGLLQVWHRMEGALGVRRIREVGSGLLVRLALQAVEEGEFPELWERIRFLGLTNTGGAMEGLLGGR</sequence>